<comment type="caution">
    <text evidence="1">The sequence shown here is derived from an EMBL/GenBank/DDBJ whole genome shotgun (WGS) entry which is preliminary data.</text>
</comment>
<proteinExistence type="predicted"/>
<organism evidence="1 2">
    <name type="scientific">Mangrovibacterium diazotrophicum</name>
    <dbReference type="NCBI Taxonomy" id="1261403"/>
    <lineage>
        <taxon>Bacteria</taxon>
        <taxon>Pseudomonadati</taxon>
        <taxon>Bacteroidota</taxon>
        <taxon>Bacteroidia</taxon>
        <taxon>Marinilabiliales</taxon>
        <taxon>Prolixibacteraceae</taxon>
        <taxon>Mangrovibacterium</taxon>
    </lineage>
</organism>
<dbReference type="Proteomes" id="UP000283387">
    <property type="component" value="Unassembled WGS sequence"/>
</dbReference>
<accession>A0A419VU93</accession>
<evidence type="ECO:0000313" key="2">
    <source>
        <dbReference type="Proteomes" id="UP000283387"/>
    </source>
</evidence>
<gene>
    <name evidence="1" type="ORF">BC643_4590</name>
</gene>
<evidence type="ECO:0000313" key="1">
    <source>
        <dbReference type="EMBL" id="RKD85071.1"/>
    </source>
</evidence>
<dbReference type="AlphaFoldDB" id="A0A419VU93"/>
<keyword evidence="2" id="KW-1185">Reference proteome</keyword>
<dbReference type="EMBL" id="RAPN01000006">
    <property type="protein sequence ID" value="RKD85071.1"/>
    <property type="molecule type" value="Genomic_DNA"/>
</dbReference>
<reference evidence="1 2" key="1">
    <citation type="submission" date="2018-09" db="EMBL/GenBank/DDBJ databases">
        <title>Genomic Encyclopedia of Archaeal and Bacterial Type Strains, Phase II (KMG-II): from individual species to whole genera.</title>
        <authorList>
            <person name="Goeker M."/>
        </authorList>
    </citation>
    <scope>NUCLEOTIDE SEQUENCE [LARGE SCALE GENOMIC DNA]</scope>
    <source>
        <strain evidence="1 2">DSM 27148</strain>
    </source>
</reference>
<name>A0A419VU93_9BACT</name>
<protein>
    <submittedName>
        <fullName evidence="1">Uncharacterized protein</fullName>
    </submittedName>
</protein>
<sequence length="32" mass="3748">MLMHQYPYFLIVVIRSVTKLNEKLARLLSAAK</sequence>